<proteinExistence type="predicted"/>
<organism evidence="4 5">
    <name type="scientific">Vanrija humicola</name>
    <name type="common">Yeast</name>
    <name type="synonym">Cryptococcus humicola</name>
    <dbReference type="NCBI Taxonomy" id="5417"/>
    <lineage>
        <taxon>Eukaryota</taxon>
        <taxon>Fungi</taxon>
        <taxon>Dikarya</taxon>
        <taxon>Basidiomycota</taxon>
        <taxon>Agaricomycotina</taxon>
        <taxon>Tremellomycetes</taxon>
        <taxon>Trichosporonales</taxon>
        <taxon>Trichosporonaceae</taxon>
        <taxon>Vanrija</taxon>
    </lineage>
</organism>
<dbReference type="PANTHER" id="PTHR23003:SF3">
    <property type="entry name" value="FI21236P1-RELATED"/>
    <property type="match status" value="1"/>
</dbReference>
<dbReference type="InterPro" id="IPR012677">
    <property type="entry name" value="Nucleotide-bd_a/b_plait_sf"/>
</dbReference>
<dbReference type="EMBL" id="QKWK01000003">
    <property type="protein sequence ID" value="TXT12990.1"/>
    <property type="molecule type" value="Genomic_DNA"/>
</dbReference>
<dbReference type="PANTHER" id="PTHR23003">
    <property type="entry name" value="RNA RECOGNITION MOTIF RRM DOMAIN CONTAINING PROTEIN"/>
    <property type="match status" value="1"/>
</dbReference>
<name>A0A7D8Z2F3_VANHU</name>
<dbReference type="OrthoDB" id="2594974at2759"/>
<dbReference type="Pfam" id="PF00076">
    <property type="entry name" value="RRM_1"/>
    <property type="match status" value="2"/>
</dbReference>
<dbReference type="SMART" id="SM00360">
    <property type="entry name" value="RRM"/>
    <property type="match status" value="2"/>
</dbReference>
<dbReference type="GO" id="GO:0005634">
    <property type="term" value="C:nucleus"/>
    <property type="evidence" value="ECO:0007669"/>
    <property type="project" value="TreeGrafter"/>
</dbReference>
<dbReference type="GO" id="GO:0005737">
    <property type="term" value="C:cytoplasm"/>
    <property type="evidence" value="ECO:0007669"/>
    <property type="project" value="TreeGrafter"/>
</dbReference>
<accession>A0A7D8Z2F3</accession>
<protein>
    <recommendedName>
        <fullName evidence="3">RRM domain-containing protein</fullName>
    </recommendedName>
</protein>
<evidence type="ECO:0000256" key="2">
    <source>
        <dbReference type="PROSITE-ProRule" id="PRU00176"/>
    </source>
</evidence>
<keyword evidence="5" id="KW-1185">Reference proteome</keyword>
<feature type="domain" description="RRM" evidence="3">
    <location>
        <begin position="166"/>
        <end position="242"/>
    </location>
</feature>
<dbReference type="SUPFAM" id="SSF54928">
    <property type="entry name" value="RNA-binding domain, RBD"/>
    <property type="match status" value="2"/>
</dbReference>
<dbReference type="AlphaFoldDB" id="A0A7D8Z2F3"/>
<dbReference type="GO" id="GO:1990904">
    <property type="term" value="C:ribonucleoprotein complex"/>
    <property type="evidence" value="ECO:0007669"/>
    <property type="project" value="TreeGrafter"/>
</dbReference>
<gene>
    <name evidence="4" type="ORF">VHUM_01391</name>
</gene>
<dbReference type="PROSITE" id="PS50102">
    <property type="entry name" value="RRM"/>
    <property type="match status" value="2"/>
</dbReference>
<dbReference type="GO" id="GO:0003729">
    <property type="term" value="F:mRNA binding"/>
    <property type="evidence" value="ECO:0007669"/>
    <property type="project" value="TreeGrafter"/>
</dbReference>
<dbReference type="Gene3D" id="3.30.70.330">
    <property type="match status" value="2"/>
</dbReference>
<keyword evidence="1 2" id="KW-0694">RNA-binding</keyword>
<evidence type="ECO:0000256" key="1">
    <source>
        <dbReference type="ARBA" id="ARBA00022884"/>
    </source>
</evidence>
<evidence type="ECO:0000313" key="5">
    <source>
        <dbReference type="Proteomes" id="UP000473826"/>
    </source>
</evidence>
<comment type="caution">
    <text evidence="4">The sequence shown here is derived from an EMBL/GenBank/DDBJ whole genome shotgun (WGS) entry which is preliminary data.</text>
</comment>
<evidence type="ECO:0000313" key="4">
    <source>
        <dbReference type="EMBL" id="TXT12990.1"/>
    </source>
</evidence>
<dbReference type="InterPro" id="IPR000504">
    <property type="entry name" value="RRM_dom"/>
</dbReference>
<dbReference type="Proteomes" id="UP000473826">
    <property type="component" value="Unassembled WGS sequence"/>
</dbReference>
<dbReference type="InterPro" id="IPR035979">
    <property type="entry name" value="RBD_domain_sf"/>
</dbReference>
<evidence type="ECO:0000259" key="3">
    <source>
        <dbReference type="PROSITE" id="PS50102"/>
    </source>
</evidence>
<reference evidence="4 5" key="1">
    <citation type="journal article" date="2019" name="PLoS Genet.">
        <title>Convergent evolution of linked mating-type loci in basidiomycete fungi.</title>
        <authorList>
            <person name="Sun S."/>
            <person name="Coelho M.A."/>
            <person name="Heitman J."/>
            <person name="Nowrousian M."/>
        </authorList>
    </citation>
    <scope>NUCLEOTIDE SEQUENCE [LARGE SCALE GENOMIC DNA]</scope>
    <source>
        <strain evidence="4 5">CBS 4282</strain>
    </source>
</reference>
<dbReference type="InterPro" id="IPR050374">
    <property type="entry name" value="RRT5_SRSF_SR"/>
</dbReference>
<sequence>MQASWQDLKDLMRQAGEVIRADVGVSPDGRPKGNGTVVFADPEAARSAIQLFNGFDWYGSILEVREDRFANMPFRGRGGFRGAAFPVRGGAFGARGGFRGGFGGGFAAGANAAPVGYGAGNGAGNGFGGGGGYGNNNFGAAATPTAPAPAPAATSGLKPLSAEPNEQILVRNLPWSTSNEDLVELFETVGNVALAEILFEGEQSKGEGIVQFTETAEAQQAGDRFMGYLYGGRPLDVQFNPQWHSFGGSAARGGQEELAA</sequence>
<feature type="domain" description="RRM" evidence="3">
    <location>
        <begin position="1"/>
        <end position="69"/>
    </location>
</feature>